<dbReference type="Pfam" id="PF00403">
    <property type="entry name" value="HMA"/>
    <property type="match status" value="1"/>
</dbReference>
<dbReference type="GO" id="GO:0046872">
    <property type="term" value="F:metal ion binding"/>
    <property type="evidence" value="ECO:0007669"/>
    <property type="project" value="UniProtKB-KW"/>
</dbReference>
<dbReference type="CDD" id="cd00371">
    <property type="entry name" value="HMA"/>
    <property type="match status" value="1"/>
</dbReference>
<keyword evidence="1" id="KW-0479">Metal-binding</keyword>
<dbReference type="PATRIC" id="fig|106592.7.peg.5817"/>
<feature type="domain" description="HMA" evidence="2">
    <location>
        <begin position="15"/>
        <end position="49"/>
    </location>
</feature>
<dbReference type="SUPFAM" id="SSF55008">
    <property type="entry name" value="HMA, heavy metal-associated domain"/>
    <property type="match status" value="1"/>
</dbReference>
<sequence>MQGGDHAGNIRENRYRLEGMDCASCGSKIDTAVRRMSGVEDVSVSVAAGNDVGAAETSEPRIVVVFDGGGLAERQAAYDKRVVGCFRRLV</sequence>
<organism evidence="3 4">
    <name type="scientific">Ensifer adhaerens</name>
    <name type="common">Sinorhizobium morelense</name>
    <dbReference type="NCBI Taxonomy" id="106592"/>
    <lineage>
        <taxon>Bacteria</taxon>
        <taxon>Pseudomonadati</taxon>
        <taxon>Pseudomonadota</taxon>
        <taxon>Alphaproteobacteria</taxon>
        <taxon>Hyphomicrobiales</taxon>
        <taxon>Rhizobiaceae</taxon>
        <taxon>Sinorhizobium/Ensifer group</taxon>
        <taxon>Ensifer</taxon>
    </lineage>
</organism>
<protein>
    <recommendedName>
        <fullName evidence="2">HMA domain-containing protein</fullName>
    </recommendedName>
</protein>
<reference evidence="4" key="1">
    <citation type="submission" date="2015-07" db="EMBL/GenBank/DDBJ databases">
        <title>Whole genome sequence of an Ensifer adhaerens strain isolated from a cave pool in the Wind Cave National Park.</title>
        <authorList>
            <person name="Eng W.W.H."/>
            <person name="Gan H.M."/>
            <person name="Barton H.A."/>
            <person name="Savka M.A."/>
        </authorList>
    </citation>
    <scope>NUCLEOTIDE SEQUENCE [LARGE SCALE GENOMIC DNA]</scope>
    <source>
        <strain evidence="4">SD006</strain>
    </source>
</reference>
<dbReference type="Proteomes" id="UP000037425">
    <property type="component" value="Unassembled WGS sequence"/>
</dbReference>
<dbReference type="InterPro" id="IPR017969">
    <property type="entry name" value="Heavy-metal-associated_CS"/>
</dbReference>
<name>A0A0L8BFJ9_ENSAD</name>
<evidence type="ECO:0000256" key="1">
    <source>
        <dbReference type="ARBA" id="ARBA00022723"/>
    </source>
</evidence>
<dbReference type="PROSITE" id="PS01047">
    <property type="entry name" value="HMA_1"/>
    <property type="match status" value="1"/>
</dbReference>
<proteinExistence type="predicted"/>
<evidence type="ECO:0000259" key="2">
    <source>
        <dbReference type="Pfam" id="PF00403"/>
    </source>
</evidence>
<comment type="caution">
    <text evidence="3">The sequence shown here is derived from an EMBL/GenBank/DDBJ whole genome shotgun (WGS) entry which is preliminary data.</text>
</comment>
<dbReference type="AlphaFoldDB" id="A0A0L8BFJ9"/>
<evidence type="ECO:0000313" key="4">
    <source>
        <dbReference type="Proteomes" id="UP000037425"/>
    </source>
</evidence>
<dbReference type="EMBL" id="LGAP01000040">
    <property type="protein sequence ID" value="KOF13290.1"/>
    <property type="molecule type" value="Genomic_DNA"/>
</dbReference>
<dbReference type="InterPro" id="IPR006121">
    <property type="entry name" value="HMA_dom"/>
</dbReference>
<evidence type="ECO:0000313" key="3">
    <source>
        <dbReference type="EMBL" id="KOF13290.1"/>
    </source>
</evidence>
<gene>
    <name evidence="3" type="ORF">AC244_31800</name>
</gene>
<dbReference type="InterPro" id="IPR036163">
    <property type="entry name" value="HMA_dom_sf"/>
</dbReference>
<accession>A0A0L8BFJ9</accession>
<dbReference type="Gene3D" id="3.30.70.100">
    <property type="match status" value="1"/>
</dbReference>